<dbReference type="Pfam" id="PF09820">
    <property type="entry name" value="AAA-ATPase_like"/>
    <property type="match status" value="1"/>
</dbReference>
<dbReference type="InterPro" id="IPR018631">
    <property type="entry name" value="AAA-ATPase-like_dom"/>
</dbReference>
<evidence type="ECO:0000313" key="2">
    <source>
        <dbReference type="EMBL" id="RPA88474.1"/>
    </source>
</evidence>
<dbReference type="Proteomes" id="UP000276215">
    <property type="component" value="Unassembled WGS sequence"/>
</dbReference>
<evidence type="ECO:0000313" key="3">
    <source>
        <dbReference type="Proteomes" id="UP000276215"/>
    </source>
</evidence>
<dbReference type="AlphaFoldDB" id="A0A3N4J3J7"/>
<proteinExistence type="predicted"/>
<feature type="non-terminal residue" evidence="2">
    <location>
        <position position="517"/>
    </location>
</feature>
<name>A0A3N4J3J7_9PEZI</name>
<dbReference type="EMBL" id="ML120961">
    <property type="protein sequence ID" value="RPA88474.1"/>
    <property type="molecule type" value="Genomic_DNA"/>
</dbReference>
<feature type="domain" description="AAA-ATPase-like" evidence="1">
    <location>
        <begin position="42"/>
        <end position="281"/>
    </location>
</feature>
<organism evidence="2 3">
    <name type="scientific">Choiromyces venosus 120613-1</name>
    <dbReference type="NCBI Taxonomy" id="1336337"/>
    <lineage>
        <taxon>Eukaryota</taxon>
        <taxon>Fungi</taxon>
        <taxon>Dikarya</taxon>
        <taxon>Ascomycota</taxon>
        <taxon>Pezizomycotina</taxon>
        <taxon>Pezizomycetes</taxon>
        <taxon>Pezizales</taxon>
        <taxon>Tuberaceae</taxon>
        <taxon>Choiromyces</taxon>
    </lineage>
</organism>
<protein>
    <recommendedName>
        <fullName evidence="1">AAA-ATPase-like domain-containing protein</fullName>
    </recommendedName>
</protein>
<sequence length="517" mass="58545">MVRLAVNPRGLSTTTLGPDKLGKCSLRIKGNKLEAFPRCSESNFSNLRRNNSFAYFDRTRYVSVLDSIHARAILFLRPRRFGKSLTLSMLQHFHGIQHRDQYDELFLDLDIDKDVKGDKITPGEYLILDFNFAEMNRTRDLNKAAEGLAVNIIWSLERFYRVYYSYIGGSSGQLMSENINQGDAIHSLRKLVLIVDDALSEIKNRGDKKHPLANVKGIYLLADEYDAFSNEYIDPHNSQPWAESDASSLVKDFWATVKGMMRLPYGIQKCFITGISPLSLADNTSGFNIAANMSFEQEVAGLCGLSRADVAGALERICKSKADVERHLDRLTRYANGYHFCRYEKSEPVFNTDTSLEYLQAVLTHKDFNIANPPNSEVSHRFLEISASSPVAVTYIQRALTPSPDRATQYSLIPYSDLVDRFSLVDLQNRARGDLEETAFCTLLLYFGAFTFDKENPSKFLTIPNHIVAKRFDATILHRFKLLSSMRNAVKFLALRGDIIATLAGYQELMAARDIKQ</sequence>
<evidence type="ECO:0000259" key="1">
    <source>
        <dbReference type="Pfam" id="PF09820"/>
    </source>
</evidence>
<reference evidence="2 3" key="1">
    <citation type="journal article" date="2018" name="Nat. Ecol. Evol.">
        <title>Pezizomycetes genomes reveal the molecular basis of ectomycorrhizal truffle lifestyle.</title>
        <authorList>
            <person name="Murat C."/>
            <person name="Payen T."/>
            <person name="Noel B."/>
            <person name="Kuo A."/>
            <person name="Morin E."/>
            <person name="Chen J."/>
            <person name="Kohler A."/>
            <person name="Krizsan K."/>
            <person name="Balestrini R."/>
            <person name="Da Silva C."/>
            <person name="Montanini B."/>
            <person name="Hainaut M."/>
            <person name="Levati E."/>
            <person name="Barry K.W."/>
            <person name="Belfiori B."/>
            <person name="Cichocki N."/>
            <person name="Clum A."/>
            <person name="Dockter R.B."/>
            <person name="Fauchery L."/>
            <person name="Guy J."/>
            <person name="Iotti M."/>
            <person name="Le Tacon F."/>
            <person name="Lindquist E.A."/>
            <person name="Lipzen A."/>
            <person name="Malagnac F."/>
            <person name="Mello A."/>
            <person name="Molinier V."/>
            <person name="Miyauchi S."/>
            <person name="Poulain J."/>
            <person name="Riccioni C."/>
            <person name="Rubini A."/>
            <person name="Sitrit Y."/>
            <person name="Splivallo R."/>
            <person name="Traeger S."/>
            <person name="Wang M."/>
            <person name="Zifcakova L."/>
            <person name="Wipf D."/>
            <person name="Zambonelli A."/>
            <person name="Paolocci F."/>
            <person name="Nowrousian M."/>
            <person name="Ottonello S."/>
            <person name="Baldrian P."/>
            <person name="Spatafora J.W."/>
            <person name="Henrissat B."/>
            <person name="Nagy L.G."/>
            <person name="Aury J.M."/>
            <person name="Wincker P."/>
            <person name="Grigoriev I.V."/>
            <person name="Bonfante P."/>
            <person name="Martin F.M."/>
        </authorList>
    </citation>
    <scope>NUCLEOTIDE SEQUENCE [LARGE SCALE GENOMIC DNA]</scope>
    <source>
        <strain evidence="2 3">120613-1</strain>
    </source>
</reference>
<dbReference type="OrthoDB" id="5391320at2759"/>
<gene>
    <name evidence="2" type="ORF">L873DRAFT_1796635</name>
</gene>
<keyword evidence="3" id="KW-1185">Reference proteome</keyword>
<accession>A0A3N4J3J7</accession>
<dbReference type="PANTHER" id="PTHR34825:SF2">
    <property type="entry name" value="AAA-ATPASE-LIKE DOMAIN-CONTAINING PROTEIN"/>
    <property type="match status" value="1"/>
</dbReference>
<dbReference type="PANTHER" id="PTHR34825">
    <property type="entry name" value="CONSERVED PROTEIN, WITH A WEAK D-GALACTARATE DEHYDRATASE/ALTRONATE HYDROLASE DOMAIN"/>
    <property type="match status" value="1"/>
</dbReference>